<dbReference type="PANTHER" id="PTHR36440">
    <property type="entry name" value="PUTATIVE (AFU_ORTHOLOGUE AFUA_8G07350)-RELATED"/>
    <property type="match status" value="1"/>
</dbReference>
<dbReference type="InterPro" id="IPR053146">
    <property type="entry name" value="QDO-like"/>
</dbReference>
<dbReference type="PANTHER" id="PTHR36440:SF1">
    <property type="entry name" value="PUTATIVE (AFU_ORTHOLOGUE AFUA_8G07350)-RELATED"/>
    <property type="match status" value="1"/>
</dbReference>
<sequence length="150" mass="17351">MLYKINFELDIYKAKMKHKNDHTEALILTEGQGRIYNCGTMTAIFKADENETNEKYSVSEWWLEENSDGPGAHSHEDNDEIFYMLEGTISFLVGEKWIDASKGTFLRIPANTTHDFKNKTDKKAGVLNFFIPGGFERNMPSIVEWFEENQ</sequence>
<name>A0A098L9N4_9BACT</name>
<organism evidence="2 3">
    <name type="scientific">Sporocytophaga myxococcoides</name>
    <dbReference type="NCBI Taxonomy" id="153721"/>
    <lineage>
        <taxon>Bacteria</taxon>
        <taxon>Pseudomonadati</taxon>
        <taxon>Bacteroidota</taxon>
        <taxon>Cytophagia</taxon>
        <taxon>Cytophagales</taxon>
        <taxon>Cytophagaceae</taxon>
        <taxon>Sporocytophaga</taxon>
    </lineage>
</organism>
<dbReference type="AlphaFoldDB" id="A0A098L9N4"/>
<dbReference type="InterPro" id="IPR011051">
    <property type="entry name" value="RmlC_Cupin_sf"/>
</dbReference>
<dbReference type="Pfam" id="PF07883">
    <property type="entry name" value="Cupin_2"/>
    <property type="match status" value="1"/>
</dbReference>
<evidence type="ECO:0000259" key="1">
    <source>
        <dbReference type="Pfam" id="PF07883"/>
    </source>
</evidence>
<reference evidence="2 3" key="1">
    <citation type="submission" date="2014-09" db="EMBL/GenBank/DDBJ databases">
        <title>Sporocytophaga myxococcoides PG-01 genome sequencing.</title>
        <authorList>
            <person name="Liu L."/>
            <person name="Gao P.J."/>
            <person name="Chen G.J."/>
            <person name="Wang L.S."/>
        </authorList>
    </citation>
    <scope>NUCLEOTIDE SEQUENCE [LARGE SCALE GENOMIC DNA]</scope>
    <source>
        <strain evidence="2 3">PG-01</strain>
    </source>
</reference>
<dbReference type="SUPFAM" id="SSF51182">
    <property type="entry name" value="RmlC-like cupins"/>
    <property type="match status" value="1"/>
</dbReference>
<evidence type="ECO:0000313" key="2">
    <source>
        <dbReference type="EMBL" id="GAL83645.1"/>
    </source>
</evidence>
<comment type="caution">
    <text evidence="2">The sequence shown here is derived from an EMBL/GenBank/DDBJ whole genome shotgun (WGS) entry which is preliminary data.</text>
</comment>
<dbReference type="InterPro" id="IPR013096">
    <property type="entry name" value="Cupin_2"/>
</dbReference>
<dbReference type="EMBL" id="BBLT01000001">
    <property type="protein sequence ID" value="GAL83645.1"/>
    <property type="molecule type" value="Genomic_DNA"/>
</dbReference>
<proteinExistence type="predicted"/>
<keyword evidence="3" id="KW-1185">Reference proteome</keyword>
<dbReference type="STRING" id="153721.MYP_872"/>
<dbReference type="eggNOG" id="COG0662">
    <property type="taxonomic scope" value="Bacteria"/>
</dbReference>
<evidence type="ECO:0000313" key="3">
    <source>
        <dbReference type="Proteomes" id="UP000030185"/>
    </source>
</evidence>
<gene>
    <name evidence="2" type="ORF">MYP_872</name>
</gene>
<protein>
    <recommendedName>
        <fullName evidence="1">Cupin type-2 domain-containing protein</fullName>
    </recommendedName>
</protein>
<dbReference type="InterPro" id="IPR014710">
    <property type="entry name" value="RmlC-like_jellyroll"/>
</dbReference>
<accession>A0A098L9N4</accession>
<dbReference type="Gene3D" id="2.60.120.10">
    <property type="entry name" value="Jelly Rolls"/>
    <property type="match status" value="1"/>
</dbReference>
<feature type="domain" description="Cupin type-2" evidence="1">
    <location>
        <begin position="67"/>
        <end position="128"/>
    </location>
</feature>
<dbReference type="Proteomes" id="UP000030185">
    <property type="component" value="Unassembled WGS sequence"/>
</dbReference>